<dbReference type="Proteomes" id="UP000399805">
    <property type="component" value="Unassembled WGS sequence"/>
</dbReference>
<evidence type="ECO:0000313" key="3">
    <source>
        <dbReference type="Proteomes" id="UP000399805"/>
    </source>
</evidence>
<dbReference type="EMBL" id="CABVGP010000001">
    <property type="protein sequence ID" value="VVJ15309.1"/>
    <property type="molecule type" value="Genomic_DNA"/>
</dbReference>
<feature type="region of interest" description="Disordered" evidence="1">
    <location>
        <begin position="76"/>
        <end position="121"/>
    </location>
</feature>
<dbReference type="RefSeq" id="WP_155540827.1">
    <property type="nucleotide sequence ID" value="NZ_CABVGP010000001.1"/>
</dbReference>
<sequence length="121" mass="13084">MSQEFSPDPVKNRARHTLLTKLAANTTNPAAAELARELLAGNVTPRGVLSSTSYADLLAGSTSGFTEWYGNLSESEKDAQAEAGRNALSQLASDDKPAPSRRRRQDSVDDEDFSEVDWLDG</sequence>
<proteinExistence type="predicted"/>
<evidence type="ECO:0000256" key="1">
    <source>
        <dbReference type="SAM" id="MobiDB-lite"/>
    </source>
</evidence>
<accession>A0A6I8LJ07</accession>
<evidence type="ECO:0000313" key="2">
    <source>
        <dbReference type="EMBL" id="VVJ15309.1"/>
    </source>
</evidence>
<keyword evidence="3" id="KW-1185">Reference proteome</keyword>
<feature type="compositionally biased region" description="Acidic residues" evidence="1">
    <location>
        <begin position="108"/>
        <end position="121"/>
    </location>
</feature>
<organism evidence="2 3">
    <name type="scientific">Amycolatopsis camponoti</name>
    <dbReference type="NCBI Taxonomy" id="2606593"/>
    <lineage>
        <taxon>Bacteria</taxon>
        <taxon>Bacillati</taxon>
        <taxon>Actinomycetota</taxon>
        <taxon>Actinomycetes</taxon>
        <taxon>Pseudonocardiales</taxon>
        <taxon>Pseudonocardiaceae</taxon>
        <taxon>Amycolatopsis</taxon>
    </lineage>
</organism>
<gene>
    <name evidence="2" type="ORF">AA23TX_00330</name>
</gene>
<dbReference type="AlphaFoldDB" id="A0A6I8LJ07"/>
<name>A0A6I8LJ07_9PSEU</name>
<reference evidence="2 3" key="1">
    <citation type="submission" date="2019-09" db="EMBL/GenBank/DDBJ databases">
        <authorList>
            <person name="Leyn A S."/>
        </authorList>
    </citation>
    <scope>NUCLEOTIDE SEQUENCE [LARGE SCALE GENOMIC DNA]</scope>
    <source>
        <strain evidence="2">AA231_1</strain>
    </source>
</reference>
<protein>
    <submittedName>
        <fullName evidence="2">Uncharacterized protein</fullName>
    </submittedName>
</protein>